<feature type="transmembrane region" description="Helical" evidence="1">
    <location>
        <begin position="292"/>
        <end position="311"/>
    </location>
</feature>
<keyword evidence="3" id="KW-0808">Transferase</keyword>
<feature type="transmembrane region" description="Helical" evidence="1">
    <location>
        <begin position="91"/>
        <end position="112"/>
    </location>
</feature>
<dbReference type="EMBL" id="CP146203">
    <property type="protein sequence ID" value="XBH21997.1"/>
    <property type="molecule type" value="Genomic_DNA"/>
</dbReference>
<dbReference type="GO" id="GO:0016747">
    <property type="term" value="F:acyltransferase activity, transferring groups other than amino-acyl groups"/>
    <property type="evidence" value="ECO:0007669"/>
    <property type="project" value="InterPro"/>
</dbReference>
<feature type="transmembrane region" description="Helical" evidence="1">
    <location>
        <begin position="318"/>
        <end position="339"/>
    </location>
</feature>
<evidence type="ECO:0000313" key="3">
    <source>
        <dbReference type="EMBL" id="XBH21997.1"/>
    </source>
</evidence>
<organism evidence="3">
    <name type="scientific">Jonesiaceae bacterium BS-20</name>
    <dbReference type="NCBI Taxonomy" id="3120821"/>
    <lineage>
        <taxon>Bacteria</taxon>
        <taxon>Bacillati</taxon>
        <taxon>Actinomycetota</taxon>
        <taxon>Actinomycetes</taxon>
        <taxon>Micrococcales</taxon>
        <taxon>Jonesiaceae</taxon>
    </lineage>
</organism>
<dbReference type="EC" id="2.3.-.-" evidence="3"/>
<gene>
    <name evidence="3" type="ORF">V5R04_01855</name>
</gene>
<dbReference type="PANTHER" id="PTHR23028">
    <property type="entry name" value="ACETYLTRANSFERASE"/>
    <property type="match status" value="1"/>
</dbReference>
<feature type="transmembrane region" description="Helical" evidence="1">
    <location>
        <begin position="124"/>
        <end position="145"/>
    </location>
</feature>
<accession>A0AAU7DUZ3</accession>
<feature type="transmembrane region" description="Helical" evidence="1">
    <location>
        <begin position="223"/>
        <end position="248"/>
    </location>
</feature>
<evidence type="ECO:0000259" key="2">
    <source>
        <dbReference type="Pfam" id="PF01757"/>
    </source>
</evidence>
<dbReference type="GO" id="GO:0009103">
    <property type="term" value="P:lipopolysaccharide biosynthetic process"/>
    <property type="evidence" value="ECO:0007669"/>
    <property type="project" value="TreeGrafter"/>
</dbReference>
<evidence type="ECO:0000256" key="1">
    <source>
        <dbReference type="SAM" id="Phobius"/>
    </source>
</evidence>
<dbReference type="InterPro" id="IPR002656">
    <property type="entry name" value="Acyl_transf_3_dom"/>
</dbReference>
<feature type="transmembrane region" description="Helical" evidence="1">
    <location>
        <begin position="351"/>
        <end position="372"/>
    </location>
</feature>
<dbReference type="Pfam" id="PF01757">
    <property type="entry name" value="Acyl_transf_3"/>
    <property type="match status" value="1"/>
</dbReference>
<keyword evidence="1" id="KW-1133">Transmembrane helix</keyword>
<reference evidence="3" key="1">
    <citation type="submission" date="2024-02" db="EMBL/GenBank/DDBJ databases">
        <title>Tomenella chthoni gen. nov. sp. nov., a member of the family Jonesiaceae isolated from bat guano.</title>
        <authorList>
            <person name="Miller S.L."/>
            <person name="King J."/>
            <person name="Sankaranarayanan K."/>
            <person name="Lawson P.A."/>
        </authorList>
    </citation>
    <scope>NUCLEOTIDE SEQUENCE</scope>
    <source>
        <strain evidence="3">BS-20</strain>
    </source>
</reference>
<protein>
    <submittedName>
        <fullName evidence="3">Acyltransferase</fullName>
        <ecNumber evidence="3">2.3.-.-</ecNumber>
    </submittedName>
</protein>
<dbReference type="AlphaFoldDB" id="A0AAU7DUZ3"/>
<keyword evidence="3" id="KW-0012">Acyltransferase</keyword>
<name>A0AAU7DUZ3_9MICO</name>
<dbReference type="PANTHER" id="PTHR23028:SF53">
    <property type="entry name" value="ACYL_TRANSF_3 DOMAIN-CONTAINING PROTEIN"/>
    <property type="match status" value="1"/>
</dbReference>
<feature type="domain" description="Acyltransferase 3" evidence="2">
    <location>
        <begin position="48"/>
        <end position="368"/>
    </location>
</feature>
<dbReference type="GO" id="GO:0016020">
    <property type="term" value="C:membrane"/>
    <property type="evidence" value="ECO:0007669"/>
    <property type="project" value="TreeGrafter"/>
</dbReference>
<dbReference type="InterPro" id="IPR050879">
    <property type="entry name" value="Acyltransferase_3"/>
</dbReference>
<keyword evidence="1" id="KW-0812">Transmembrane</keyword>
<proteinExistence type="predicted"/>
<sequence>MPVSIQMKHVDYGNLVFDRFFIGEMNLVMASATQVASTVPKAQRNRFAFLDLMRFLAAIGVVGYHYTAIKYVNWGEPVSEVFPSLSKVTKYGLLGVDLFFLISGFVILMSAYQRPAGQFVASRFSRIFPALWVMIILGALMRWVIWPEKGANFQFRDLLVNLTLVVEPNGSPYVDGVMWTLWTEMRFYVLIFLFILWGITQQRIVMVSLLWPVTAFLAVQTDNWFLAGILLPSSAPLFAGGMMMFVIYKWGWSWLKAGVLLSNVAWASMQSSKGAATGIIRNTAYGADDLKLTIAIVLIFVIVGVCVLTPVRSISSKWMTWLGLFTYPLYLVHELWGWFIIDRLAGTMSKYAVLVIAVSITFLMAYLIIKFVEKPFSGKMRNRIAKDLEKIKLQDDTEKELFDMAQGKFLKRPAEVVPEIKEDPTKELDPATT</sequence>
<feature type="transmembrane region" description="Helical" evidence="1">
    <location>
        <begin position="52"/>
        <end position="71"/>
    </location>
</feature>
<keyword evidence="1" id="KW-0472">Membrane</keyword>
<feature type="transmembrane region" description="Helical" evidence="1">
    <location>
        <begin position="187"/>
        <end position="211"/>
    </location>
</feature>